<reference evidence="3" key="1">
    <citation type="journal article" date="2019" name="Int. J. Syst. Evol. Microbiol.">
        <title>The Global Catalogue of Microorganisms (GCM) 10K type strain sequencing project: providing services to taxonomists for standard genome sequencing and annotation.</title>
        <authorList>
            <consortium name="The Broad Institute Genomics Platform"/>
            <consortium name="The Broad Institute Genome Sequencing Center for Infectious Disease"/>
            <person name="Wu L."/>
            <person name="Ma J."/>
        </authorList>
    </citation>
    <scope>NUCLEOTIDE SEQUENCE [LARGE SCALE GENOMIC DNA]</scope>
    <source>
        <strain evidence="3">CGMCC 1.12989</strain>
    </source>
</reference>
<keyword evidence="1" id="KW-1133">Transmembrane helix</keyword>
<keyword evidence="1" id="KW-0472">Membrane</keyword>
<organism evidence="2 3">
    <name type="scientific">Novosphingobium tardum</name>
    <dbReference type="NCBI Taxonomy" id="1538021"/>
    <lineage>
        <taxon>Bacteria</taxon>
        <taxon>Pseudomonadati</taxon>
        <taxon>Pseudomonadota</taxon>
        <taxon>Alphaproteobacteria</taxon>
        <taxon>Sphingomonadales</taxon>
        <taxon>Sphingomonadaceae</taxon>
        <taxon>Novosphingobium</taxon>
    </lineage>
</organism>
<proteinExistence type="predicted"/>
<gene>
    <name evidence="2" type="ORF">ACFO0A_11760</name>
</gene>
<sequence>MGRALYSLATLAGLLVALGWSAPLLATTGAIAIPDLSGAGLFMLGLAGLVIGREGARRRPPD</sequence>
<dbReference type="EMBL" id="JBHSDR010000006">
    <property type="protein sequence ID" value="MFC4295730.1"/>
    <property type="molecule type" value="Genomic_DNA"/>
</dbReference>
<dbReference type="Proteomes" id="UP001595828">
    <property type="component" value="Unassembled WGS sequence"/>
</dbReference>
<feature type="transmembrane region" description="Helical" evidence="1">
    <location>
        <begin position="31"/>
        <end position="51"/>
    </location>
</feature>
<dbReference type="RefSeq" id="WP_379539195.1">
    <property type="nucleotide sequence ID" value="NZ_JBHSDR010000006.1"/>
</dbReference>
<name>A0ABV8RSA1_9SPHN</name>
<evidence type="ECO:0000313" key="2">
    <source>
        <dbReference type="EMBL" id="MFC4295730.1"/>
    </source>
</evidence>
<evidence type="ECO:0008006" key="4">
    <source>
        <dbReference type="Google" id="ProtNLM"/>
    </source>
</evidence>
<comment type="caution">
    <text evidence="2">The sequence shown here is derived from an EMBL/GenBank/DDBJ whole genome shotgun (WGS) entry which is preliminary data.</text>
</comment>
<evidence type="ECO:0000256" key="1">
    <source>
        <dbReference type="SAM" id="Phobius"/>
    </source>
</evidence>
<keyword evidence="3" id="KW-1185">Reference proteome</keyword>
<accession>A0ABV8RSA1</accession>
<keyword evidence="1" id="KW-0812">Transmembrane</keyword>
<evidence type="ECO:0000313" key="3">
    <source>
        <dbReference type="Proteomes" id="UP001595828"/>
    </source>
</evidence>
<protein>
    <recommendedName>
        <fullName evidence="4">PEP-CTERM protein-sorting domain-containing protein</fullName>
    </recommendedName>
</protein>